<proteinExistence type="predicted"/>
<dbReference type="Proteomes" id="UP000177785">
    <property type="component" value="Unassembled WGS sequence"/>
</dbReference>
<evidence type="ECO:0000259" key="1">
    <source>
        <dbReference type="PROSITE" id="PS50280"/>
    </source>
</evidence>
<feature type="domain" description="SET" evidence="1">
    <location>
        <begin position="4"/>
        <end position="115"/>
    </location>
</feature>
<dbReference type="CDD" id="cd08161">
    <property type="entry name" value="SET"/>
    <property type="match status" value="1"/>
</dbReference>
<organism evidence="2 3">
    <name type="scientific">Candidatus Ryanbacteria bacterium RIFCSPHIGHO2_01_FULL_48_27</name>
    <dbReference type="NCBI Taxonomy" id="1802115"/>
    <lineage>
        <taxon>Bacteria</taxon>
        <taxon>Candidatus Ryaniibacteriota</taxon>
    </lineage>
</organism>
<accession>A0A1G2G844</accession>
<dbReference type="Pfam" id="PF00856">
    <property type="entry name" value="SET"/>
    <property type="match status" value="1"/>
</dbReference>
<dbReference type="EMBL" id="MHNL01000001">
    <property type="protein sequence ID" value="OGZ46150.1"/>
    <property type="molecule type" value="Genomic_DNA"/>
</dbReference>
<comment type="caution">
    <text evidence="2">The sequence shown here is derived from an EMBL/GenBank/DDBJ whole genome shotgun (WGS) entry which is preliminary data.</text>
</comment>
<dbReference type="Gene3D" id="2.170.270.10">
    <property type="entry name" value="SET domain"/>
    <property type="match status" value="1"/>
</dbReference>
<sequence>MPKSKLVFRLRPVDAGDMGVFATADIPKGTYLPLFREGDYHLYQHKTIEHMPDWEYFASFCVRDSFGYHGPKDFNQMSVGWYIRHADSPTAVHRNYRYYAVRDIKAGEEVTVDHHTLEDDRW</sequence>
<dbReference type="STRING" id="1802115.A2756_06065"/>
<reference evidence="2 3" key="1">
    <citation type="journal article" date="2016" name="Nat. Commun.">
        <title>Thousands of microbial genomes shed light on interconnected biogeochemical processes in an aquifer system.</title>
        <authorList>
            <person name="Anantharaman K."/>
            <person name="Brown C.T."/>
            <person name="Hug L.A."/>
            <person name="Sharon I."/>
            <person name="Castelle C.J."/>
            <person name="Probst A.J."/>
            <person name="Thomas B.C."/>
            <person name="Singh A."/>
            <person name="Wilkins M.J."/>
            <person name="Karaoz U."/>
            <person name="Brodie E.L."/>
            <person name="Williams K.H."/>
            <person name="Hubbard S.S."/>
            <person name="Banfield J.F."/>
        </authorList>
    </citation>
    <scope>NUCLEOTIDE SEQUENCE [LARGE SCALE GENOMIC DNA]</scope>
</reference>
<name>A0A1G2G844_9BACT</name>
<dbReference type="SUPFAM" id="SSF82199">
    <property type="entry name" value="SET domain"/>
    <property type="match status" value="1"/>
</dbReference>
<dbReference type="InterPro" id="IPR046341">
    <property type="entry name" value="SET_dom_sf"/>
</dbReference>
<evidence type="ECO:0000313" key="2">
    <source>
        <dbReference type="EMBL" id="OGZ46150.1"/>
    </source>
</evidence>
<dbReference type="PROSITE" id="PS50280">
    <property type="entry name" value="SET"/>
    <property type="match status" value="1"/>
</dbReference>
<evidence type="ECO:0000313" key="3">
    <source>
        <dbReference type="Proteomes" id="UP000177785"/>
    </source>
</evidence>
<gene>
    <name evidence="2" type="ORF">A2756_06065</name>
</gene>
<dbReference type="InterPro" id="IPR001214">
    <property type="entry name" value="SET_dom"/>
</dbReference>
<dbReference type="AlphaFoldDB" id="A0A1G2G844"/>
<protein>
    <recommendedName>
        <fullName evidence="1">SET domain-containing protein</fullName>
    </recommendedName>
</protein>